<comment type="subcellular location">
    <subcellularLocation>
        <location evidence="1">Cytoplasm</location>
        <location evidence="1">Cytoskeleton</location>
    </subcellularLocation>
</comment>
<evidence type="ECO:0000256" key="3">
    <source>
        <dbReference type="ARBA" id="ARBA00022701"/>
    </source>
</evidence>
<dbReference type="InterPro" id="IPR000253">
    <property type="entry name" value="FHA_dom"/>
</dbReference>
<feature type="non-terminal residue" evidence="12">
    <location>
        <position position="1"/>
    </location>
</feature>
<evidence type="ECO:0000256" key="9">
    <source>
        <dbReference type="PROSITE-ProRule" id="PRU00283"/>
    </source>
</evidence>
<proteinExistence type="inferred from homology"/>
<feature type="compositionally biased region" description="Polar residues" evidence="10">
    <location>
        <begin position="627"/>
        <end position="643"/>
    </location>
</feature>
<dbReference type="InterPro" id="IPR001752">
    <property type="entry name" value="Kinesin_motor_dom"/>
</dbReference>
<evidence type="ECO:0000256" key="8">
    <source>
        <dbReference type="ARBA" id="ARBA00023212"/>
    </source>
</evidence>
<dbReference type="Proteomes" id="UP000095023">
    <property type="component" value="Unassembled WGS sequence"/>
</dbReference>
<evidence type="ECO:0000256" key="6">
    <source>
        <dbReference type="ARBA" id="ARBA00023054"/>
    </source>
</evidence>
<keyword evidence="2" id="KW-0963">Cytoplasm</keyword>
<dbReference type="Gene3D" id="3.40.850.10">
    <property type="entry name" value="Kinesin motor domain"/>
    <property type="match status" value="1"/>
</dbReference>
<sequence>GNLTVTVRARPLNSRELSNSDVSIVQTNSSNTITLNPVQLSPNKTESQRSFQFDKVYINSGDTPDNDIQLQIFNDLGVPLVNNAFAKFNNCIFAYGQTGSGKTHTMMGTKSDPGLIPRICQFMFQQIDQQPHQCSLEVSYFEIYNERVNDLLNPRNTGSLRVREHPSLGTYVEDLSKVVASSYENIMSLMDEGNKVRTVGATNMNDTSSRSHAVFSMILTQRVHETDDIVSEHISRINLVDLAGSERVTLTGATGLRFKEGTEINKSLSALGRVISLLAERAKQPSKKLVIPYRDSVLTWLLKDSLGGNSLTAMIANISASSSCYFETLSTLRYASFAKTIQNHPVKNEDPSTKLVRELKRELELLKSQLTDASQASDQTLLSLVQADGSSISMTKEELLNRFKISEKLLEENRRTMEERLALSKKIQAEREAALEEMGIHIDKDAIAFRTPQKFPHIINLSQDELFNECLLYNIKPGVTFVINDNNKNFTPGENERAIRLFGPTISHVHARFENKDNNIILVPEPNCEVFVGDEQISGPTLLPTGSVITFGEDHLFRFNNVKKLNRTDAMESTPVPSRRRLRKSLLNESPVSTGDLTAMSDTDLNNLVEQLHAERMNREKKDFPNSLKSPETPRSSFGFDYSSQPPEMRSHGLLGDYDLVRKYILRWKSRRYMLLLESIIRSTGLLKSVVRMTSELGLPLDYQFAVAISPHEFELSAYDEANTINENSFSNSASNKFPLTAIRVTNTEKNTVRLWTLDRLEHQLKKLGAIHQYKFRSNGPAVIPTDGIALEDNIRYSMIGFATVPIVANLIPAGYDFSCEVLSAYIFQPIGLLKLHIGSSDTGMIAQSREKGPMLNVALECKSLRGIAEHEYSDVHVSFFVKTAEEEKPTRLVTERISGFSDKPILFSFKEAVSISPLLFDAEGRLTIEVLVHADITRTHIERLHSWDSMQLLEKAVMPFSMKPRSVPSSPLVEENQTYATDTHTSFSILELGEDGEYSAVDIIEDEIGDTFLLHQGMQRRFVLKVTYPPLEGFEINSISGVKVSNIRLVNNHGMILAESRELSGPKIELSSVSKCFKETLGNGSERLKLVVQWDSSVHNLPFLNKATKDKCNILMDVEWNL</sequence>
<feature type="non-terminal residue" evidence="12">
    <location>
        <position position="1123"/>
    </location>
</feature>
<dbReference type="GO" id="GO:0008017">
    <property type="term" value="F:microtubule binding"/>
    <property type="evidence" value="ECO:0007669"/>
    <property type="project" value="InterPro"/>
</dbReference>
<evidence type="ECO:0000256" key="4">
    <source>
        <dbReference type="ARBA" id="ARBA00022741"/>
    </source>
</evidence>
<keyword evidence="8" id="KW-0206">Cytoskeleton</keyword>
<dbReference type="GO" id="GO:0005874">
    <property type="term" value="C:microtubule"/>
    <property type="evidence" value="ECO:0007669"/>
    <property type="project" value="UniProtKB-KW"/>
</dbReference>
<dbReference type="GO" id="GO:0003777">
    <property type="term" value="F:microtubule motor activity"/>
    <property type="evidence" value="ECO:0007669"/>
    <property type="project" value="InterPro"/>
</dbReference>
<dbReference type="Pfam" id="PF00225">
    <property type="entry name" value="Kinesin"/>
    <property type="match status" value="1"/>
</dbReference>
<dbReference type="PROSITE" id="PS00411">
    <property type="entry name" value="KINESIN_MOTOR_1"/>
    <property type="match status" value="1"/>
</dbReference>
<protein>
    <recommendedName>
        <fullName evidence="11">Kinesin motor domain-containing protein</fullName>
    </recommendedName>
</protein>
<keyword evidence="5 9" id="KW-0067">ATP-binding</keyword>
<dbReference type="GO" id="GO:0005524">
    <property type="term" value="F:ATP binding"/>
    <property type="evidence" value="ECO:0007669"/>
    <property type="project" value="UniProtKB-UniRule"/>
</dbReference>
<evidence type="ECO:0000313" key="13">
    <source>
        <dbReference type="Proteomes" id="UP000095023"/>
    </source>
</evidence>
<evidence type="ECO:0000259" key="11">
    <source>
        <dbReference type="PROSITE" id="PS50067"/>
    </source>
</evidence>
<feature type="domain" description="Kinesin motor" evidence="11">
    <location>
        <begin position="2"/>
        <end position="341"/>
    </location>
</feature>
<feature type="region of interest" description="Disordered" evidence="10">
    <location>
        <begin position="620"/>
        <end position="643"/>
    </location>
</feature>
<dbReference type="Gene3D" id="2.60.200.20">
    <property type="match status" value="1"/>
</dbReference>
<keyword evidence="7 9" id="KW-0505">Motor protein</keyword>
<dbReference type="Pfam" id="PF12473">
    <property type="entry name" value="DUF3694"/>
    <property type="match status" value="1"/>
</dbReference>
<dbReference type="SMART" id="SM00129">
    <property type="entry name" value="KISc"/>
    <property type="match status" value="1"/>
</dbReference>
<evidence type="ECO:0000256" key="1">
    <source>
        <dbReference type="ARBA" id="ARBA00004245"/>
    </source>
</evidence>
<evidence type="ECO:0000256" key="2">
    <source>
        <dbReference type="ARBA" id="ARBA00022490"/>
    </source>
</evidence>
<dbReference type="AlphaFoldDB" id="A0A1E4TF87"/>
<dbReference type="InterPro" id="IPR027417">
    <property type="entry name" value="P-loop_NTPase"/>
</dbReference>
<evidence type="ECO:0000313" key="12">
    <source>
        <dbReference type="EMBL" id="ODV90389.1"/>
    </source>
</evidence>
<dbReference type="Pfam" id="PF16183">
    <property type="entry name" value="Kinesin_assoc"/>
    <property type="match status" value="1"/>
</dbReference>
<dbReference type="Pfam" id="PF00498">
    <property type="entry name" value="FHA"/>
    <property type="match status" value="1"/>
</dbReference>
<dbReference type="InterPro" id="IPR022164">
    <property type="entry name" value="Kinesin-like"/>
</dbReference>
<keyword evidence="6" id="KW-0175">Coiled coil</keyword>
<dbReference type="InterPro" id="IPR019821">
    <property type="entry name" value="Kinesin_motor_CS"/>
</dbReference>
<dbReference type="InterPro" id="IPR008984">
    <property type="entry name" value="SMAD_FHA_dom_sf"/>
</dbReference>
<dbReference type="GO" id="GO:0007018">
    <property type="term" value="P:microtubule-based movement"/>
    <property type="evidence" value="ECO:0007669"/>
    <property type="project" value="InterPro"/>
</dbReference>
<feature type="binding site" evidence="9">
    <location>
        <begin position="96"/>
        <end position="103"/>
    </location>
    <ligand>
        <name>ATP</name>
        <dbReference type="ChEBI" id="CHEBI:30616"/>
    </ligand>
</feature>
<evidence type="ECO:0000256" key="7">
    <source>
        <dbReference type="ARBA" id="ARBA00023175"/>
    </source>
</evidence>
<evidence type="ECO:0000256" key="10">
    <source>
        <dbReference type="SAM" id="MobiDB-lite"/>
    </source>
</evidence>
<comment type="similarity">
    <text evidence="9">Belongs to the TRAFAC class myosin-kinesin ATPase superfamily. Kinesin family.</text>
</comment>
<dbReference type="OrthoDB" id="3176171at2759"/>
<keyword evidence="4 9" id="KW-0547">Nucleotide-binding</keyword>
<gene>
    <name evidence="12" type="ORF">CANCADRAFT_13939</name>
</gene>
<keyword evidence="3" id="KW-0493">Microtubule</keyword>
<reference evidence="13" key="1">
    <citation type="submission" date="2016-02" db="EMBL/GenBank/DDBJ databases">
        <title>Comparative genomics of biotechnologically important yeasts.</title>
        <authorList>
            <consortium name="DOE Joint Genome Institute"/>
            <person name="Riley R."/>
            <person name="Haridas S."/>
            <person name="Wolfe K.H."/>
            <person name="Lopes M.R."/>
            <person name="Hittinger C.T."/>
            <person name="Goker M."/>
            <person name="Salamov A."/>
            <person name="Wisecaver J."/>
            <person name="Long T.M."/>
            <person name="Aerts A.L."/>
            <person name="Barry K."/>
            <person name="Choi C."/>
            <person name="Clum A."/>
            <person name="Coughlan A.Y."/>
            <person name="Deshpande S."/>
            <person name="Douglass A.P."/>
            <person name="Hanson S.J."/>
            <person name="Klenk H.-P."/>
            <person name="Labutti K."/>
            <person name="Lapidus A."/>
            <person name="Lindquist E."/>
            <person name="Lipzen A."/>
            <person name="Meier-Kolthoff J.P."/>
            <person name="Ohm R.A."/>
            <person name="Otillar R.P."/>
            <person name="Pangilinan J."/>
            <person name="Peng Y."/>
            <person name="Rokas A."/>
            <person name="Rosa C.A."/>
            <person name="Scheuner C."/>
            <person name="Sibirny A.A."/>
            <person name="Slot J.C."/>
            <person name="Stielow J.B."/>
            <person name="Sun H."/>
            <person name="Kurtzman C.P."/>
            <person name="Blackwell M."/>
            <person name="Jeffries T.W."/>
            <person name="Grigoriev I.V."/>
        </authorList>
    </citation>
    <scope>NUCLEOTIDE SEQUENCE [LARGE SCALE GENOMIC DNA]</scope>
    <source>
        <strain evidence="13">NRRL Y-17796</strain>
    </source>
</reference>
<dbReference type="SUPFAM" id="SSF49879">
    <property type="entry name" value="SMAD/FHA domain"/>
    <property type="match status" value="1"/>
</dbReference>
<dbReference type="InterPro" id="IPR036961">
    <property type="entry name" value="Kinesin_motor_dom_sf"/>
</dbReference>
<organism evidence="12 13">
    <name type="scientific">Tortispora caseinolytica NRRL Y-17796</name>
    <dbReference type="NCBI Taxonomy" id="767744"/>
    <lineage>
        <taxon>Eukaryota</taxon>
        <taxon>Fungi</taxon>
        <taxon>Dikarya</taxon>
        <taxon>Ascomycota</taxon>
        <taxon>Saccharomycotina</taxon>
        <taxon>Trigonopsidomycetes</taxon>
        <taxon>Trigonopsidales</taxon>
        <taxon>Trigonopsidaceae</taxon>
        <taxon>Tortispora</taxon>
    </lineage>
</organism>
<accession>A0A1E4TF87</accession>
<dbReference type="EMBL" id="KV453842">
    <property type="protein sequence ID" value="ODV90389.1"/>
    <property type="molecule type" value="Genomic_DNA"/>
</dbReference>
<dbReference type="PANTHER" id="PTHR47117">
    <property type="entry name" value="STAR-RELATED LIPID TRANSFER PROTEIN 9"/>
    <property type="match status" value="1"/>
</dbReference>
<keyword evidence="13" id="KW-1185">Reference proteome</keyword>
<name>A0A1E4TF87_9ASCO</name>
<dbReference type="SUPFAM" id="SSF52540">
    <property type="entry name" value="P-loop containing nucleoside triphosphate hydrolases"/>
    <property type="match status" value="1"/>
</dbReference>
<dbReference type="PROSITE" id="PS50067">
    <property type="entry name" value="KINESIN_MOTOR_2"/>
    <property type="match status" value="1"/>
</dbReference>
<dbReference type="Gene3D" id="6.10.250.2520">
    <property type="match status" value="1"/>
</dbReference>
<dbReference type="InterPro" id="IPR032405">
    <property type="entry name" value="Kinesin_assoc"/>
</dbReference>
<dbReference type="PRINTS" id="PR00380">
    <property type="entry name" value="KINESINHEAVY"/>
</dbReference>
<evidence type="ECO:0000256" key="5">
    <source>
        <dbReference type="ARBA" id="ARBA00022840"/>
    </source>
</evidence>